<accession>A0AB35HMG0</accession>
<comment type="caution">
    <text evidence="1">The sequence shown here is derived from an EMBL/GenBank/DDBJ whole genome shotgun (WGS) entry which is preliminary data.</text>
</comment>
<proteinExistence type="predicted"/>
<reference evidence="1" key="1">
    <citation type="submission" date="2020-06" db="EMBL/GenBank/DDBJ databases">
        <authorList>
            <person name="Link T."/>
            <person name="Ehrmann M."/>
        </authorList>
    </citation>
    <scope>NUCLEOTIDE SEQUENCE</scope>
    <source>
        <strain evidence="1">TMW 2.2257</strain>
    </source>
</reference>
<dbReference type="RefSeq" id="WP_253209937.1">
    <property type="nucleotide sequence ID" value="NZ_JACACB010000004.1"/>
</dbReference>
<evidence type="ECO:0000313" key="1">
    <source>
        <dbReference type="EMBL" id="MCO8297288.1"/>
    </source>
</evidence>
<evidence type="ECO:0000313" key="2">
    <source>
        <dbReference type="Proteomes" id="UP001057280"/>
    </source>
</evidence>
<dbReference type="AlphaFoldDB" id="A0AB35HMG0"/>
<reference evidence="1" key="2">
    <citation type="journal article" date="2021" name="BMC Microbiol.">
        <title>The diversity among the species Tetragenococcus halophilus including new isolates from a lupine seed fermentation.</title>
        <authorList>
            <person name="Link T."/>
            <person name="Vogel R.F."/>
            <person name="Ehrmann M.A."/>
        </authorList>
    </citation>
    <scope>NUCLEOTIDE SEQUENCE</scope>
    <source>
        <strain evidence="1">TMW 2.2257</strain>
    </source>
</reference>
<dbReference type="EMBL" id="JACACB010000004">
    <property type="protein sequence ID" value="MCO8297288.1"/>
    <property type="molecule type" value="Genomic_DNA"/>
</dbReference>
<name>A0AB35HMG0_TETHA</name>
<organism evidence="1 2">
    <name type="scientific">Tetragenococcus halophilus</name>
    <name type="common">Pediococcus halophilus</name>
    <dbReference type="NCBI Taxonomy" id="51669"/>
    <lineage>
        <taxon>Bacteria</taxon>
        <taxon>Bacillati</taxon>
        <taxon>Bacillota</taxon>
        <taxon>Bacilli</taxon>
        <taxon>Lactobacillales</taxon>
        <taxon>Enterococcaceae</taxon>
        <taxon>Tetragenococcus</taxon>
    </lineage>
</organism>
<evidence type="ECO:0008006" key="3">
    <source>
        <dbReference type="Google" id="ProtNLM"/>
    </source>
</evidence>
<dbReference type="Proteomes" id="UP001057280">
    <property type="component" value="Unassembled WGS sequence"/>
</dbReference>
<sequence>MMLKTNKSITLTGNTTINDERVVYYRAEISPNDSRINQSIQNQELYDANKQECRQDFMNFTKEVYEIEDQKHEE</sequence>
<gene>
    <name evidence="1" type="ORF">HXW75_02240</name>
</gene>
<protein>
    <recommendedName>
        <fullName evidence="3">Single-stranded DNA-binding protein</fullName>
    </recommendedName>
</protein>